<dbReference type="Proteomes" id="UP001611263">
    <property type="component" value="Unassembled WGS sequence"/>
</dbReference>
<evidence type="ECO:0000256" key="3">
    <source>
        <dbReference type="ARBA" id="ARBA00022729"/>
    </source>
</evidence>
<dbReference type="Gene3D" id="3.40.190.10">
    <property type="entry name" value="Periplasmic binding protein-like II"/>
    <property type="match status" value="2"/>
</dbReference>
<dbReference type="PANTHER" id="PTHR30024">
    <property type="entry name" value="ALIPHATIC SULFONATES-BINDING PROTEIN-RELATED"/>
    <property type="match status" value="1"/>
</dbReference>
<feature type="signal peptide" evidence="4">
    <location>
        <begin position="1"/>
        <end position="19"/>
    </location>
</feature>
<comment type="subcellular location">
    <subcellularLocation>
        <location evidence="1">Periplasm</location>
    </subcellularLocation>
</comment>
<comment type="similarity">
    <text evidence="2">Belongs to the bacterial solute-binding protein SsuA/TauA family.</text>
</comment>
<gene>
    <name evidence="6" type="ORF">ACH4WX_00140</name>
</gene>
<feature type="domain" description="SsuA/THI5-like" evidence="5">
    <location>
        <begin position="54"/>
        <end position="264"/>
    </location>
</feature>
<reference evidence="6 7" key="1">
    <citation type="submission" date="2024-10" db="EMBL/GenBank/DDBJ databases">
        <title>The Natural Products Discovery Center: Release of the First 8490 Sequenced Strains for Exploring Actinobacteria Biosynthetic Diversity.</title>
        <authorList>
            <person name="Kalkreuter E."/>
            <person name="Kautsar S.A."/>
            <person name="Yang D."/>
            <person name="Bader C.D."/>
            <person name="Teijaro C.N."/>
            <person name="Fluegel L."/>
            <person name="Davis C.M."/>
            <person name="Simpson J.R."/>
            <person name="Lauterbach L."/>
            <person name="Steele A.D."/>
            <person name="Gui C."/>
            <person name="Meng S."/>
            <person name="Li G."/>
            <person name="Viehrig K."/>
            <person name="Ye F."/>
            <person name="Su P."/>
            <person name="Kiefer A.F."/>
            <person name="Nichols A."/>
            <person name="Cepeda A.J."/>
            <person name="Yan W."/>
            <person name="Fan B."/>
            <person name="Jiang Y."/>
            <person name="Adhikari A."/>
            <person name="Zheng C.-J."/>
            <person name="Schuster L."/>
            <person name="Cowan T.M."/>
            <person name="Smanski M.J."/>
            <person name="Chevrette M.G."/>
            <person name="De Carvalho L.P.S."/>
            <person name="Shen B."/>
        </authorList>
    </citation>
    <scope>NUCLEOTIDE SEQUENCE [LARGE SCALE GENOMIC DNA]</scope>
    <source>
        <strain evidence="6 7">NPDC020568</strain>
    </source>
</reference>
<protein>
    <submittedName>
        <fullName evidence="6">ABC transporter substrate-binding protein</fullName>
    </submittedName>
</protein>
<accession>A0ABW7THQ7</accession>
<evidence type="ECO:0000256" key="4">
    <source>
        <dbReference type="SAM" id="SignalP"/>
    </source>
</evidence>
<keyword evidence="7" id="KW-1185">Reference proteome</keyword>
<name>A0ABW7THQ7_9NOCA</name>
<evidence type="ECO:0000256" key="1">
    <source>
        <dbReference type="ARBA" id="ARBA00004418"/>
    </source>
</evidence>
<proteinExistence type="inferred from homology"/>
<evidence type="ECO:0000313" key="6">
    <source>
        <dbReference type="EMBL" id="MFI1459109.1"/>
    </source>
</evidence>
<organism evidence="6 7">
    <name type="scientific">Nocardia carnea</name>
    <dbReference type="NCBI Taxonomy" id="37328"/>
    <lineage>
        <taxon>Bacteria</taxon>
        <taxon>Bacillati</taxon>
        <taxon>Actinomycetota</taxon>
        <taxon>Actinomycetes</taxon>
        <taxon>Mycobacteriales</taxon>
        <taxon>Nocardiaceae</taxon>
        <taxon>Nocardia</taxon>
    </lineage>
</organism>
<dbReference type="Pfam" id="PF09084">
    <property type="entry name" value="NMT1"/>
    <property type="match status" value="1"/>
</dbReference>
<evidence type="ECO:0000313" key="7">
    <source>
        <dbReference type="Proteomes" id="UP001611263"/>
    </source>
</evidence>
<comment type="caution">
    <text evidence="6">The sequence shown here is derived from an EMBL/GenBank/DDBJ whole genome shotgun (WGS) entry which is preliminary data.</text>
</comment>
<dbReference type="PANTHER" id="PTHR30024:SF47">
    <property type="entry name" value="TAURINE-BINDING PERIPLASMIC PROTEIN"/>
    <property type="match status" value="1"/>
</dbReference>
<keyword evidence="3 4" id="KW-0732">Signal</keyword>
<dbReference type="SUPFAM" id="SSF53850">
    <property type="entry name" value="Periplasmic binding protein-like II"/>
    <property type="match status" value="1"/>
</dbReference>
<evidence type="ECO:0000256" key="2">
    <source>
        <dbReference type="ARBA" id="ARBA00010742"/>
    </source>
</evidence>
<sequence length="333" mass="34030">MSLACIAAPVVRRAAAATAAGILALTLGACSSDSGSGGPVSDIKVGSSPGLSGIGLRVAVSEGNFAERGLTVTPTANKSANDAVPQLLNGGLHVAQMDTITLMQARSQGLPIRVIAGAGLQSTDGEDGELSAASVVSAPSSPIKSVRDLVGKKVGVPAIKTQTWMNIRAIVDRAGGDSAAIEFVEVPPAQTIDLVQQGFVDAATPNEPLASSAISSGKAQLVHNTDVPGNKGVPSSVYVASEQFIAENPEAVQKFAEGIYEAAASVNGNTELAEKVAREQLGFSPEQLENAYVQTFAAEPVTAEQLDKIATLAVEYEILTEKPAADELLAESE</sequence>
<dbReference type="InterPro" id="IPR015168">
    <property type="entry name" value="SsuA/THI5"/>
</dbReference>
<feature type="chain" id="PRO_5045184112" evidence="4">
    <location>
        <begin position="20"/>
        <end position="333"/>
    </location>
</feature>
<dbReference type="RefSeq" id="WP_033247592.1">
    <property type="nucleotide sequence ID" value="NZ_JBIRUQ010000001.1"/>
</dbReference>
<dbReference type="GeneID" id="93508095"/>
<evidence type="ECO:0000259" key="5">
    <source>
        <dbReference type="Pfam" id="PF09084"/>
    </source>
</evidence>
<dbReference type="EMBL" id="JBIRUQ010000001">
    <property type="protein sequence ID" value="MFI1459109.1"/>
    <property type="molecule type" value="Genomic_DNA"/>
</dbReference>